<proteinExistence type="predicted"/>
<dbReference type="EMBL" id="CM003371">
    <property type="protein sequence ID" value="KOM31825.1"/>
    <property type="molecule type" value="Genomic_DNA"/>
</dbReference>
<organism evidence="2 3">
    <name type="scientific">Phaseolus angularis</name>
    <name type="common">Azuki bean</name>
    <name type="synonym">Vigna angularis</name>
    <dbReference type="NCBI Taxonomy" id="3914"/>
    <lineage>
        <taxon>Eukaryota</taxon>
        <taxon>Viridiplantae</taxon>
        <taxon>Streptophyta</taxon>
        <taxon>Embryophyta</taxon>
        <taxon>Tracheophyta</taxon>
        <taxon>Spermatophyta</taxon>
        <taxon>Magnoliopsida</taxon>
        <taxon>eudicotyledons</taxon>
        <taxon>Gunneridae</taxon>
        <taxon>Pentapetalae</taxon>
        <taxon>rosids</taxon>
        <taxon>fabids</taxon>
        <taxon>Fabales</taxon>
        <taxon>Fabaceae</taxon>
        <taxon>Papilionoideae</taxon>
        <taxon>50 kb inversion clade</taxon>
        <taxon>NPAAA clade</taxon>
        <taxon>indigoferoid/millettioid clade</taxon>
        <taxon>Phaseoleae</taxon>
        <taxon>Vigna</taxon>
    </lineage>
</organism>
<dbReference type="AlphaFoldDB" id="A0A0L9TMP2"/>
<reference evidence="3" key="1">
    <citation type="journal article" date="2015" name="Proc. Natl. Acad. Sci. U.S.A.">
        <title>Genome sequencing of adzuki bean (Vigna angularis) provides insight into high starch and low fat accumulation and domestication.</title>
        <authorList>
            <person name="Yang K."/>
            <person name="Tian Z."/>
            <person name="Chen C."/>
            <person name="Luo L."/>
            <person name="Zhao B."/>
            <person name="Wang Z."/>
            <person name="Yu L."/>
            <person name="Li Y."/>
            <person name="Sun Y."/>
            <person name="Li W."/>
            <person name="Chen Y."/>
            <person name="Li Y."/>
            <person name="Zhang Y."/>
            <person name="Ai D."/>
            <person name="Zhao J."/>
            <person name="Shang C."/>
            <person name="Ma Y."/>
            <person name="Wu B."/>
            <person name="Wang M."/>
            <person name="Gao L."/>
            <person name="Sun D."/>
            <person name="Zhang P."/>
            <person name="Guo F."/>
            <person name="Wang W."/>
            <person name="Li Y."/>
            <person name="Wang J."/>
            <person name="Varshney R.K."/>
            <person name="Wang J."/>
            <person name="Ling H.Q."/>
            <person name="Wan P."/>
        </authorList>
    </citation>
    <scope>NUCLEOTIDE SEQUENCE</scope>
    <source>
        <strain evidence="3">cv. Jingnong 6</strain>
    </source>
</reference>
<protein>
    <submittedName>
        <fullName evidence="2">Uncharacterized protein</fullName>
    </submittedName>
</protein>
<gene>
    <name evidence="2" type="ORF">LR48_Vigan01g138100</name>
</gene>
<evidence type="ECO:0000256" key="1">
    <source>
        <dbReference type="SAM" id="Coils"/>
    </source>
</evidence>
<sequence>MRGECIASLREVFSGEDTNFIRALELCHWSLDVNFEVVVGVRQVVRVEFAGRLEALCDDVGAMHMVTLAHLNGQIHLYVVHTVFEPDVIHMIEYKVDEGGDEVAPQVNEGGGGAQFVEGIDDGVRQQLDEGVGVDGERIKVFVGQAEMTKANEVEGERIEVEEDDAERTTTDEVQEERIEVEEADVEAERIEADEVEVEGERIEVDEADVEAERTKADEVEVECERIEVQEGDVERTTTDEVHEERI</sequence>
<dbReference type="Gramene" id="KOM31825">
    <property type="protein sequence ID" value="KOM31825"/>
    <property type="gene ID" value="LR48_Vigan01g138100"/>
</dbReference>
<keyword evidence="1" id="KW-0175">Coiled coil</keyword>
<accession>A0A0L9TMP2</accession>
<feature type="coiled-coil region" evidence="1">
    <location>
        <begin position="174"/>
        <end position="230"/>
    </location>
</feature>
<evidence type="ECO:0000313" key="3">
    <source>
        <dbReference type="Proteomes" id="UP000053144"/>
    </source>
</evidence>
<dbReference type="Proteomes" id="UP000053144">
    <property type="component" value="Chromosome 1"/>
</dbReference>
<name>A0A0L9TMP2_PHAAN</name>
<evidence type="ECO:0000313" key="2">
    <source>
        <dbReference type="EMBL" id="KOM31825.1"/>
    </source>
</evidence>
<dbReference type="STRING" id="3914.A0A0L9TMP2"/>